<keyword evidence="5" id="KW-0333">Golgi apparatus</keyword>
<name>A0AAV2LQM2_KNICA</name>
<evidence type="ECO:0000256" key="5">
    <source>
        <dbReference type="ARBA" id="ARBA00023034"/>
    </source>
</evidence>
<keyword evidence="9" id="KW-1185">Reference proteome</keyword>
<organism evidence="8 9">
    <name type="scientific">Knipowitschia caucasica</name>
    <name type="common">Caucasian dwarf goby</name>
    <name type="synonym">Pomatoschistus caucasicus</name>
    <dbReference type="NCBI Taxonomy" id="637954"/>
    <lineage>
        <taxon>Eukaryota</taxon>
        <taxon>Metazoa</taxon>
        <taxon>Chordata</taxon>
        <taxon>Craniata</taxon>
        <taxon>Vertebrata</taxon>
        <taxon>Euteleostomi</taxon>
        <taxon>Actinopterygii</taxon>
        <taxon>Neopterygii</taxon>
        <taxon>Teleostei</taxon>
        <taxon>Neoteleostei</taxon>
        <taxon>Acanthomorphata</taxon>
        <taxon>Gobiaria</taxon>
        <taxon>Gobiiformes</taxon>
        <taxon>Gobioidei</taxon>
        <taxon>Gobiidae</taxon>
        <taxon>Gobiinae</taxon>
        <taxon>Knipowitschia</taxon>
    </lineage>
</organism>
<dbReference type="SUPFAM" id="SSF48403">
    <property type="entry name" value="Ankyrin repeat"/>
    <property type="match status" value="1"/>
</dbReference>
<dbReference type="PROSITE" id="PS50297">
    <property type="entry name" value="ANK_REP_REGION"/>
    <property type="match status" value="3"/>
</dbReference>
<comment type="subcellular location">
    <subcellularLocation>
        <location evidence="1">Cytoplasmic vesicle membrane</location>
        <topology evidence="1">Multi-pass membrane protein</topology>
    </subcellularLocation>
    <subcellularLocation>
        <location evidence="2">Golgi apparatus membrane</location>
        <topology evidence="2">Multi-pass membrane protein</topology>
    </subcellularLocation>
</comment>
<evidence type="ECO:0000256" key="7">
    <source>
        <dbReference type="PROSITE-ProRule" id="PRU00023"/>
    </source>
</evidence>
<dbReference type="Gene3D" id="1.25.40.20">
    <property type="entry name" value="Ankyrin repeat-containing domain"/>
    <property type="match status" value="1"/>
</dbReference>
<dbReference type="Pfam" id="PF12796">
    <property type="entry name" value="Ank_2"/>
    <property type="match status" value="1"/>
</dbReference>
<feature type="repeat" description="ANK" evidence="7">
    <location>
        <begin position="20"/>
        <end position="52"/>
    </location>
</feature>
<dbReference type="SMART" id="SM00248">
    <property type="entry name" value="ANK"/>
    <property type="match status" value="4"/>
</dbReference>
<evidence type="ECO:0000256" key="1">
    <source>
        <dbReference type="ARBA" id="ARBA00004439"/>
    </source>
</evidence>
<comment type="similarity">
    <text evidence="3">Belongs to the DHHC palmitoyltransferase family. AKR/ZDHHC17 subfamily.</text>
</comment>
<evidence type="ECO:0000256" key="2">
    <source>
        <dbReference type="ARBA" id="ARBA00004653"/>
    </source>
</evidence>
<dbReference type="GO" id="GO:0000139">
    <property type="term" value="C:Golgi membrane"/>
    <property type="evidence" value="ECO:0007669"/>
    <property type="project" value="UniProtKB-SubCell"/>
</dbReference>
<evidence type="ECO:0000313" key="8">
    <source>
        <dbReference type="EMBL" id="CAL1603503.1"/>
    </source>
</evidence>
<evidence type="ECO:0000256" key="4">
    <source>
        <dbReference type="ARBA" id="ARBA00022737"/>
    </source>
</evidence>
<reference evidence="8 9" key="1">
    <citation type="submission" date="2024-04" db="EMBL/GenBank/DDBJ databases">
        <authorList>
            <person name="Waldvogel A.-M."/>
            <person name="Schoenle A."/>
        </authorList>
    </citation>
    <scope>NUCLEOTIDE SEQUENCE [LARGE SCALE GENOMIC DNA]</scope>
</reference>
<keyword evidence="6 7" id="KW-0040">ANK repeat</keyword>
<evidence type="ECO:0000256" key="3">
    <source>
        <dbReference type="ARBA" id="ARBA00010104"/>
    </source>
</evidence>
<gene>
    <name evidence="8" type="ORF">KC01_LOCUS31181</name>
</gene>
<feature type="repeat" description="ANK" evidence="7">
    <location>
        <begin position="53"/>
        <end position="85"/>
    </location>
</feature>
<dbReference type="PANTHER" id="PTHR24161:SF16">
    <property type="entry name" value="PALMITOYLTRANSFERASE ZDHHC13"/>
    <property type="match status" value="1"/>
</dbReference>
<evidence type="ECO:0000256" key="6">
    <source>
        <dbReference type="ARBA" id="ARBA00023043"/>
    </source>
</evidence>
<dbReference type="GO" id="GO:0030659">
    <property type="term" value="C:cytoplasmic vesicle membrane"/>
    <property type="evidence" value="ECO:0007669"/>
    <property type="project" value="UniProtKB-SubCell"/>
</dbReference>
<dbReference type="Pfam" id="PF00023">
    <property type="entry name" value="Ank"/>
    <property type="match status" value="1"/>
</dbReference>
<sequence>MCCRLYISKGASVDQRGGDLLSTPLHWAVRQGHLQMVIQLMRFGADPTIADGEGYRALHLAILFQHMAIAAYLMAKGQEVDSPDANGLTPLMLAAQKIIGPEPTHFLVRHGASVAAVDVSRNTALHCAMMSGNVDSAHVLLEAGASVDAHNSNGLSPLDLAHQVNSPLLIHMLNDTKQQRALSSSGCRRLLRRYKSTGA</sequence>
<dbReference type="PROSITE" id="PS50088">
    <property type="entry name" value="ANK_REPEAT"/>
    <property type="match status" value="3"/>
</dbReference>
<proteinExistence type="inferred from homology"/>
<protein>
    <submittedName>
        <fullName evidence="8">Uncharacterized protein</fullName>
    </submittedName>
</protein>
<dbReference type="AlphaFoldDB" id="A0AAV2LQM2"/>
<feature type="repeat" description="ANK" evidence="7">
    <location>
        <begin position="120"/>
        <end position="152"/>
    </location>
</feature>
<dbReference type="PANTHER" id="PTHR24161">
    <property type="entry name" value="ANK_REP_REGION DOMAIN-CONTAINING PROTEIN-RELATED"/>
    <property type="match status" value="1"/>
</dbReference>
<dbReference type="EMBL" id="OZ035826">
    <property type="protein sequence ID" value="CAL1603503.1"/>
    <property type="molecule type" value="Genomic_DNA"/>
</dbReference>
<evidence type="ECO:0000313" key="9">
    <source>
        <dbReference type="Proteomes" id="UP001497482"/>
    </source>
</evidence>
<keyword evidence="4" id="KW-0677">Repeat</keyword>
<dbReference type="InterPro" id="IPR036770">
    <property type="entry name" value="Ankyrin_rpt-contain_sf"/>
</dbReference>
<dbReference type="InterPro" id="IPR002110">
    <property type="entry name" value="Ankyrin_rpt"/>
</dbReference>
<dbReference type="Proteomes" id="UP001497482">
    <property type="component" value="Chromosome 4"/>
</dbReference>
<accession>A0AAV2LQM2</accession>